<dbReference type="Pfam" id="PF02727">
    <property type="entry name" value="Cu_amine_oxidN2"/>
    <property type="match status" value="1"/>
</dbReference>
<reference evidence="12" key="1">
    <citation type="submission" date="2017-04" db="EMBL/GenBank/DDBJ databases">
        <authorList>
            <person name="Afonso C.L."/>
            <person name="Miller P.J."/>
            <person name="Scott M.A."/>
            <person name="Spackman E."/>
            <person name="Goraichik I."/>
            <person name="Dimitrov K.M."/>
            <person name="Suarez D.L."/>
            <person name="Swayne D.E."/>
        </authorList>
    </citation>
    <scope>NUCLEOTIDE SEQUENCE</scope>
</reference>
<feature type="active site" description="Schiff-base intermediate with substrate; via topaquinone" evidence="6">
    <location>
        <position position="527"/>
    </location>
</feature>
<keyword evidence="4 8" id="KW-0560">Oxidoreductase</keyword>
<feature type="region of interest" description="Disordered" evidence="9">
    <location>
        <begin position="552"/>
        <end position="573"/>
    </location>
</feature>
<dbReference type="Pfam" id="PF01179">
    <property type="entry name" value="Cu_amine_oxid"/>
    <property type="match status" value="1"/>
</dbReference>
<feature type="domain" description="Copper amine oxidase N2-terminal" evidence="11">
    <location>
        <begin position="131"/>
        <end position="172"/>
    </location>
</feature>
<evidence type="ECO:0000256" key="6">
    <source>
        <dbReference type="PIRSR" id="PIRSR600269-50"/>
    </source>
</evidence>
<dbReference type="PROSITE" id="PS01164">
    <property type="entry name" value="COPPER_AMINE_OXID_1"/>
    <property type="match status" value="1"/>
</dbReference>
<dbReference type="InterPro" id="IPR036460">
    <property type="entry name" value="Cu_amine_oxidase_C_sf"/>
</dbReference>
<evidence type="ECO:0000256" key="8">
    <source>
        <dbReference type="RuleBase" id="RU000672"/>
    </source>
</evidence>
<accession>A0A2R3TVL9</accession>
<comment type="cofactor">
    <cofactor evidence="8">
        <name>Cu cation</name>
        <dbReference type="ChEBI" id="CHEBI:23378"/>
    </cofactor>
    <text evidence="8">Contains 1 topaquinone per subunit.</text>
</comment>
<name>A0A2R3TVL9_ALECA</name>
<dbReference type="EMBL" id="KY930890">
    <property type="protein sequence ID" value="AVQ04792.1"/>
    <property type="molecule type" value="mRNA"/>
</dbReference>
<evidence type="ECO:0000256" key="9">
    <source>
        <dbReference type="SAM" id="MobiDB-lite"/>
    </source>
</evidence>
<feature type="modified residue" description="2',4',5'-topaquinone" evidence="7">
    <location>
        <position position="527"/>
    </location>
</feature>
<keyword evidence="2 8" id="KW-0479">Metal-binding</keyword>
<dbReference type="PANTHER" id="PTHR10638:SF20">
    <property type="entry name" value="AMINE OXIDASE"/>
    <property type="match status" value="1"/>
</dbReference>
<dbReference type="SUPFAM" id="SSF49998">
    <property type="entry name" value="Amine oxidase catalytic domain"/>
    <property type="match status" value="1"/>
</dbReference>
<dbReference type="InterPro" id="IPR015798">
    <property type="entry name" value="Cu_amine_oxidase_C"/>
</dbReference>
<dbReference type="InterPro" id="IPR015800">
    <property type="entry name" value="Cu_amine_oxidase_N2"/>
</dbReference>
<proteinExistence type="evidence at transcript level"/>
<dbReference type="EC" id="1.4.3.-" evidence="8"/>
<comment type="PTM">
    <text evidence="7 8">Topaquinone (TPQ) is generated by copper-dependent autoxidation of a specific tyrosyl residue.</text>
</comment>
<keyword evidence="3 6" id="KW-0801">TPQ</keyword>
<evidence type="ECO:0000313" key="12">
    <source>
        <dbReference type="EMBL" id="AVQ04792.1"/>
    </source>
</evidence>
<dbReference type="PANTHER" id="PTHR10638">
    <property type="entry name" value="COPPER AMINE OXIDASE"/>
    <property type="match status" value="1"/>
</dbReference>
<dbReference type="GO" id="GO:0005886">
    <property type="term" value="C:plasma membrane"/>
    <property type="evidence" value="ECO:0007669"/>
    <property type="project" value="TreeGrafter"/>
</dbReference>
<sequence length="599" mass="64462">MRWVGARTAADEEACRYVVAAPSDMPGRSVSLCTAALLSSCAAAVAAVATATAFAIGGGDGPPPPPATLAAAPPTPPEDSGIAREFLWAELSVQEVRAVANFAASELGCATSYKGAGATALQGCFLSGSEAVTLQLPSKADALAHLDRGLPPPPRMAEVIVVHGEKPISEGVGIYTVGPLDGKSGLVKDAKITLTRSLHFNRRPVDMSDTSGDVVTTKVMRQLKDLLIESFGPIFAYIPEAFAPKDAGQLFVLYSPAVRSTLDRRVSRVVFNWFKKPELFEINWMHPLPFTFDVIHEGRPDEWVAANITYCGQMFSTLPEIVAEADAGRLHRCSSGLDTAYAWDVAGPDPGTTAAADVAPPMLPRVPQTWRASSRGSVEWGDWQLLATVRPGSGLALYDVRWRGERLLYELAMSDAHAYYASARPEKQFHYSDKAFSLAQLSGNMVPGLDCPPGASFLEVATWMLPSEAAGITGDPASARPLRLACVYESHGWEGPLWRHAELNSRKVTGRALTSLVVRSVSTVGNYDYISEVRLGEDGSIRVRNEFAGYPETDHTAPCRDPPARGRRIGESLHPSEPLDWGSRVRGDLVAQLHSHFCA</sequence>
<evidence type="ECO:0000256" key="1">
    <source>
        <dbReference type="ARBA" id="ARBA00007983"/>
    </source>
</evidence>
<evidence type="ECO:0000256" key="7">
    <source>
        <dbReference type="PIRSR" id="PIRSR600269-51"/>
    </source>
</evidence>
<feature type="active site" description="Proton acceptor" evidence="6">
    <location>
        <position position="433"/>
    </location>
</feature>
<gene>
    <name evidence="12" type="primary">cad-2</name>
</gene>
<evidence type="ECO:0000256" key="4">
    <source>
        <dbReference type="ARBA" id="ARBA00023002"/>
    </source>
</evidence>
<feature type="compositionally biased region" description="Basic and acidic residues" evidence="9">
    <location>
        <begin position="552"/>
        <end position="571"/>
    </location>
</feature>
<comment type="similarity">
    <text evidence="1 8">Belongs to the copper/topaquinone oxidase family.</text>
</comment>
<evidence type="ECO:0000259" key="10">
    <source>
        <dbReference type="Pfam" id="PF01179"/>
    </source>
</evidence>
<dbReference type="GO" id="GO:0005507">
    <property type="term" value="F:copper ion binding"/>
    <property type="evidence" value="ECO:0007669"/>
    <property type="project" value="InterPro"/>
</dbReference>
<dbReference type="Gene3D" id="2.70.98.20">
    <property type="entry name" value="Copper amine oxidase, catalytic domain"/>
    <property type="match status" value="1"/>
</dbReference>
<keyword evidence="5 8" id="KW-0186">Copper</keyword>
<dbReference type="GO" id="GO:0048038">
    <property type="term" value="F:quinone binding"/>
    <property type="evidence" value="ECO:0007669"/>
    <property type="project" value="InterPro"/>
</dbReference>
<evidence type="ECO:0000256" key="5">
    <source>
        <dbReference type="ARBA" id="ARBA00023008"/>
    </source>
</evidence>
<evidence type="ECO:0000259" key="11">
    <source>
        <dbReference type="Pfam" id="PF02727"/>
    </source>
</evidence>
<dbReference type="SUPFAM" id="SSF54416">
    <property type="entry name" value="Amine oxidase N-terminal region"/>
    <property type="match status" value="1"/>
</dbReference>
<dbReference type="GO" id="GO:0009308">
    <property type="term" value="P:amine metabolic process"/>
    <property type="evidence" value="ECO:0007669"/>
    <property type="project" value="UniProtKB-UniRule"/>
</dbReference>
<dbReference type="Gene3D" id="3.10.450.40">
    <property type="match status" value="2"/>
</dbReference>
<dbReference type="InterPro" id="IPR016182">
    <property type="entry name" value="Cu_amine_oxidase_N-reg"/>
</dbReference>
<dbReference type="AlphaFoldDB" id="A0A2R3TVL9"/>
<organism evidence="12">
    <name type="scientific">Alexandrium catenella</name>
    <name type="common">Red tide dinoflagellate</name>
    <name type="synonym">Gonyaulax catenella</name>
    <dbReference type="NCBI Taxonomy" id="2925"/>
    <lineage>
        <taxon>Eukaryota</taxon>
        <taxon>Sar</taxon>
        <taxon>Alveolata</taxon>
        <taxon>Dinophyceae</taxon>
        <taxon>Gonyaulacales</taxon>
        <taxon>Pyrocystaceae</taxon>
        <taxon>Alexandrium</taxon>
    </lineage>
</organism>
<evidence type="ECO:0000256" key="2">
    <source>
        <dbReference type="ARBA" id="ARBA00022723"/>
    </source>
</evidence>
<dbReference type="GO" id="GO:0008131">
    <property type="term" value="F:primary methylamine oxidase activity"/>
    <property type="evidence" value="ECO:0007669"/>
    <property type="project" value="InterPro"/>
</dbReference>
<feature type="domain" description="Copper amine oxidase catalytic" evidence="10">
    <location>
        <begin position="375"/>
        <end position="598"/>
    </location>
</feature>
<protein>
    <recommendedName>
        <fullName evidence="8">Amine oxidase</fullName>
        <ecNumber evidence="8">1.4.3.-</ecNumber>
    </recommendedName>
</protein>
<dbReference type="InterPro" id="IPR049948">
    <property type="entry name" value="Cu_Am_ox_TPQ-bd"/>
</dbReference>
<dbReference type="InterPro" id="IPR000269">
    <property type="entry name" value="Cu_amine_oxidase"/>
</dbReference>
<evidence type="ECO:0000256" key="3">
    <source>
        <dbReference type="ARBA" id="ARBA00022772"/>
    </source>
</evidence>